<feature type="region of interest" description="Disordered" evidence="2">
    <location>
        <begin position="304"/>
        <end position="338"/>
    </location>
</feature>
<accession>A0A2V0PFY8</accession>
<dbReference type="Proteomes" id="UP000247498">
    <property type="component" value="Unassembled WGS sequence"/>
</dbReference>
<dbReference type="AlphaFoldDB" id="A0A2V0PFY8"/>
<name>A0A2V0PFY8_9CHLO</name>
<evidence type="ECO:0000313" key="4">
    <source>
        <dbReference type="Proteomes" id="UP000247498"/>
    </source>
</evidence>
<keyword evidence="1" id="KW-0175">Coiled coil</keyword>
<evidence type="ECO:0000256" key="2">
    <source>
        <dbReference type="SAM" id="MobiDB-lite"/>
    </source>
</evidence>
<sequence>MATSKGGTGSVKVLHRSASSSRVADAAAAAAKHAGAAGAVGAPDVEQQLAALRQENAALRDRMAHAEQDRERLQDEVRLHKQGCSRAEDLLRRGTKDAEAAAAAKARLEETNRRLLEELRLTRVAYLEAEGTIRQLLVEITQVKGRAAAAPGSSAPASGAGAPAAGAAPAAAGAATSNGGRPRRGDLVRQLAALQAVAQSASAAHTAVQAQLEEVAAEKERAEGNERLVTQTAASLLEERSRLLNALAAEKDAVREMEVGIMGLANQLSLVLDDRDVLLEHLAARMEPCDLESLVARMAIVSDPASDAGSGSGGGSARGSRRGSDAGGGAEGGGEGAH</sequence>
<keyword evidence="4" id="KW-1185">Reference proteome</keyword>
<comment type="caution">
    <text evidence="3">The sequence shown here is derived from an EMBL/GenBank/DDBJ whole genome shotgun (WGS) entry which is preliminary data.</text>
</comment>
<feature type="compositionally biased region" description="Gly residues" evidence="2">
    <location>
        <begin position="325"/>
        <end position="338"/>
    </location>
</feature>
<protein>
    <submittedName>
        <fullName evidence="3">Uncharacterized protein</fullName>
    </submittedName>
</protein>
<evidence type="ECO:0000313" key="3">
    <source>
        <dbReference type="EMBL" id="GBF96813.1"/>
    </source>
</evidence>
<gene>
    <name evidence="3" type="ORF">Rsub_09669</name>
</gene>
<reference evidence="3 4" key="1">
    <citation type="journal article" date="2018" name="Sci. Rep.">
        <title>Raphidocelis subcapitata (=Pseudokirchneriella subcapitata) provides an insight into genome evolution and environmental adaptations in the Sphaeropleales.</title>
        <authorList>
            <person name="Suzuki S."/>
            <person name="Yamaguchi H."/>
            <person name="Nakajima N."/>
            <person name="Kawachi M."/>
        </authorList>
    </citation>
    <scope>NUCLEOTIDE SEQUENCE [LARGE SCALE GENOMIC DNA]</scope>
    <source>
        <strain evidence="3 4">NIES-35</strain>
    </source>
</reference>
<organism evidence="3 4">
    <name type="scientific">Raphidocelis subcapitata</name>
    <dbReference type="NCBI Taxonomy" id="307507"/>
    <lineage>
        <taxon>Eukaryota</taxon>
        <taxon>Viridiplantae</taxon>
        <taxon>Chlorophyta</taxon>
        <taxon>core chlorophytes</taxon>
        <taxon>Chlorophyceae</taxon>
        <taxon>CS clade</taxon>
        <taxon>Sphaeropleales</taxon>
        <taxon>Selenastraceae</taxon>
        <taxon>Raphidocelis</taxon>
    </lineage>
</organism>
<dbReference type="InParanoid" id="A0A2V0PFY8"/>
<feature type="coiled-coil region" evidence="1">
    <location>
        <begin position="42"/>
        <end position="125"/>
    </location>
</feature>
<evidence type="ECO:0000256" key="1">
    <source>
        <dbReference type="SAM" id="Coils"/>
    </source>
</evidence>
<dbReference type="EMBL" id="BDRX01000087">
    <property type="protein sequence ID" value="GBF96813.1"/>
    <property type="molecule type" value="Genomic_DNA"/>
</dbReference>
<proteinExistence type="predicted"/>